<comment type="similarity">
    <text evidence="2 6">Belongs to the flagella basal body rod proteins family.</text>
</comment>
<dbReference type="RefSeq" id="WP_025901004.1">
    <property type="nucleotide sequence ID" value="NZ_ATMJ01000027.1"/>
</dbReference>
<dbReference type="Proteomes" id="UP000028602">
    <property type="component" value="Unassembled WGS sequence"/>
</dbReference>
<dbReference type="eggNOG" id="COG4787">
    <property type="taxonomic scope" value="Bacteria"/>
</dbReference>
<protein>
    <recommendedName>
        <fullName evidence="5 6">Flagellar basal-body rod protein FlgF</fullName>
    </recommendedName>
</protein>
<dbReference type="InterPro" id="IPR010930">
    <property type="entry name" value="Flg_bb/hook_C_dom"/>
</dbReference>
<feature type="domain" description="Flagellar basal-body/hook protein C-terminal" evidence="9">
    <location>
        <begin position="195"/>
        <end position="239"/>
    </location>
</feature>
<dbReference type="GO" id="GO:0030694">
    <property type="term" value="C:bacterial-type flagellum basal body, rod"/>
    <property type="evidence" value="ECO:0007669"/>
    <property type="project" value="UniProtKB-UniRule"/>
</dbReference>
<keyword evidence="3 6" id="KW-0975">Bacterial flagellum</keyword>
<dbReference type="Pfam" id="PF06429">
    <property type="entry name" value="Flg_bbr_C"/>
    <property type="match status" value="1"/>
</dbReference>
<dbReference type="OrthoDB" id="9804559at2"/>
<proteinExistence type="inferred from homology"/>
<comment type="caution">
    <text evidence="11">The sequence shown here is derived from an EMBL/GenBank/DDBJ whole genome shotgun (WGS) entry which is preliminary data.</text>
</comment>
<evidence type="ECO:0000256" key="5">
    <source>
        <dbReference type="ARBA" id="ARBA00040228"/>
    </source>
</evidence>
<evidence type="ECO:0000259" key="10">
    <source>
        <dbReference type="Pfam" id="PF22692"/>
    </source>
</evidence>
<dbReference type="InterPro" id="IPR012836">
    <property type="entry name" value="FlgF"/>
</dbReference>
<evidence type="ECO:0000259" key="8">
    <source>
        <dbReference type="Pfam" id="PF00460"/>
    </source>
</evidence>
<evidence type="ECO:0000256" key="7">
    <source>
        <dbReference type="SAM" id="MobiDB-lite"/>
    </source>
</evidence>
<dbReference type="InterPro" id="IPR020013">
    <property type="entry name" value="Flagellar_FlgE/F/G"/>
</dbReference>
<evidence type="ECO:0000313" key="12">
    <source>
        <dbReference type="Proteomes" id="UP000028602"/>
    </source>
</evidence>
<dbReference type="EMBL" id="JMPR01000018">
    <property type="protein sequence ID" value="KFD20995.1"/>
    <property type="molecule type" value="Genomic_DNA"/>
</dbReference>
<feature type="region of interest" description="Disordered" evidence="7">
    <location>
        <begin position="166"/>
        <end position="185"/>
    </location>
</feature>
<dbReference type="PANTHER" id="PTHR30435">
    <property type="entry name" value="FLAGELLAR PROTEIN"/>
    <property type="match status" value="1"/>
</dbReference>
<evidence type="ECO:0000259" key="9">
    <source>
        <dbReference type="Pfam" id="PF06429"/>
    </source>
</evidence>
<dbReference type="NCBIfam" id="TIGR02490">
    <property type="entry name" value="flgF"/>
    <property type="match status" value="1"/>
</dbReference>
<dbReference type="InterPro" id="IPR001444">
    <property type="entry name" value="Flag_bb_rod_N"/>
</dbReference>
<feature type="domain" description="Flagellar basal body rod protein N-terminal" evidence="8">
    <location>
        <begin position="5"/>
        <end position="35"/>
    </location>
</feature>
<dbReference type="InterPro" id="IPR037925">
    <property type="entry name" value="FlgE/F/G-like"/>
</dbReference>
<gene>
    <name evidence="11" type="primary">flgF</name>
    <name evidence="11" type="ORF">GTPT_0934</name>
</gene>
<comment type="subcellular location">
    <subcellularLocation>
        <location evidence="1 6">Bacterial flagellum basal body</location>
    </subcellularLocation>
</comment>
<dbReference type="AlphaFoldDB" id="A0A085JKJ9"/>
<keyword evidence="11" id="KW-0282">Flagellum</keyword>
<evidence type="ECO:0000256" key="3">
    <source>
        <dbReference type="ARBA" id="ARBA00023143"/>
    </source>
</evidence>
<evidence type="ECO:0000256" key="4">
    <source>
        <dbReference type="ARBA" id="ARBA00038560"/>
    </source>
</evidence>
<organism evidence="11 12">
    <name type="scientific">Tatumella ptyseos ATCC 33301</name>
    <dbReference type="NCBI Taxonomy" id="1005995"/>
    <lineage>
        <taxon>Bacteria</taxon>
        <taxon>Pseudomonadati</taxon>
        <taxon>Pseudomonadota</taxon>
        <taxon>Gammaproteobacteria</taxon>
        <taxon>Enterobacterales</taxon>
        <taxon>Erwiniaceae</taxon>
        <taxon>Tatumella</taxon>
    </lineage>
</organism>
<evidence type="ECO:0000256" key="6">
    <source>
        <dbReference type="RuleBase" id="RU362116"/>
    </source>
</evidence>
<dbReference type="SUPFAM" id="SSF117143">
    <property type="entry name" value="Flagellar hook protein flgE"/>
    <property type="match status" value="1"/>
</dbReference>
<dbReference type="NCBIfam" id="NF009280">
    <property type="entry name" value="PRK12640.1"/>
    <property type="match status" value="1"/>
</dbReference>
<dbReference type="NCBIfam" id="TIGR03506">
    <property type="entry name" value="FlgEFG_subfam"/>
    <property type="match status" value="1"/>
</dbReference>
<name>A0A085JKJ9_9GAMM</name>
<evidence type="ECO:0000256" key="2">
    <source>
        <dbReference type="ARBA" id="ARBA00009677"/>
    </source>
</evidence>
<reference evidence="11 12" key="1">
    <citation type="submission" date="2014-05" db="EMBL/GenBank/DDBJ databases">
        <title>ATOL: Assembling a taxonomically balanced genome-scale reconstruction of the evolutionary history of the Enterobacteriaceae.</title>
        <authorList>
            <person name="Plunkett G.III."/>
            <person name="Neeno-Eckwall E.C."/>
            <person name="Glasner J.D."/>
            <person name="Perna N.T."/>
        </authorList>
    </citation>
    <scope>NUCLEOTIDE SEQUENCE [LARGE SCALE GENOMIC DNA]</scope>
    <source>
        <strain evidence="11 12">ATCC 33301</strain>
    </source>
</reference>
<sequence length="243" mass="25475">MDRLLYTALSGASVAQQEQQIHANNLANVNTEGFRADLALAQQQALSANPGETRVMNSESPSGVDLSAGAIQATGRNLDVAIQGQGYLTVVTGKGEAFTRDGQLTIDSQGQMYAHGYPVAGDNGPVILPPFSSVSIGQDGIISIVPQESGNTTPVDVDRLRLVNPPASSLSKNEQGLLVSSQRNNPADEGVRVVSGHLESSNVSAVGEMLASMSVNRQFEAQIKMMKTADDLASAGNQLLRNS</sequence>
<evidence type="ECO:0000313" key="11">
    <source>
        <dbReference type="EMBL" id="KFD20995.1"/>
    </source>
</evidence>
<dbReference type="PANTHER" id="PTHR30435:SF18">
    <property type="entry name" value="FLAGELLAR BASAL-BODY ROD PROTEIN FLGF"/>
    <property type="match status" value="1"/>
</dbReference>
<keyword evidence="12" id="KW-1185">Reference proteome</keyword>
<accession>A0A085JKJ9</accession>
<dbReference type="Pfam" id="PF00460">
    <property type="entry name" value="Flg_bb_rod"/>
    <property type="match status" value="1"/>
</dbReference>
<dbReference type="Pfam" id="PF22692">
    <property type="entry name" value="LlgE_F_G_D1"/>
    <property type="match status" value="1"/>
</dbReference>
<dbReference type="GO" id="GO:0071978">
    <property type="term" value="P:bacterial-type flagellum-dependent swarming motility"/>
    <property type="evidence" value="ECO:0007669"/>
    <property type="project" value="TreeGrafter"/>
</dbReference>
<evidence type="ECO:0000256" key="1">
    <source>
        <dbReference type="ARBA" id="ARBA00004117"/>
    </source>
</evidence>
<comment type="subunit">
    <text evidence="4 6">The basal body constitutes a major portion of the flagellar organelle and consists of five rings (E,L,P,S, and M) mounted on a central rod. The rod consists of about 26 subunits of FlgG in the distal portion, and FlgB, FlgC and FlgF are thought to build up the proximal portion of the rod with about 6 subunits each.</text>
</comment>
<feature type="domain" description="Flagellar hook protein FlgE/F/G-like D1" evidence="10">
    <location>
        <begin position="81"/>
        <end position="143"/>
    </location>
</feature>
<keyword evidence="11" id="KW-0969">Cilium</keyword>
<keyword evidence="11" id="KW-0966">Cell projection</keyword>
<dbReference type="InterPro" id="IPR053967">
    <property type="entry name" value="LlgE_F_G-like_D1"/>
</dbReference>